<evidence type="ECO:0000256" key="3">
    <source>
        <dbReference type="ARBA" id="ARBA00022691"/>
    </source>
</evidence>
<dbReference type="AlphaFoldDB" id="G9YFM3"/>
<comment type="cofactor">
    <cofactor evidence="1">
        <name>[4Fe-4S] cluster</name>
        <dbReference type="ChEBI" id="CHEBI:49883"/>
    </cofactor>
</comment>
<comment type="caution">
    <text evidence="8">The sequence shown here is derived from an EMBL/GenBank/DDBJ whole genome shotgun (WGS) entry which is preliminary data.</text>
</comment>
<dbReference type="STRING" id="861450.HMPREF0080_00435"/>
<protein>
    <submittedName>
        <fullName evidence="8">Pyruvate formate lyase-activating enzyme 1 family protein</fullName>
    </submittedName>
</protein>
<dbReference type="GO" id="GO:0016829">
    <property type="term" value="F:lyase activity"/>
    <property type="evidence" value="ECO:0007669"/>
    <property type="project" value="UniProtKB-KW"/>
</dbReference>
<evidence type="ECO:0000256" key="1">
    <source>
        <dbReference type="ARBA" id="ARBA00001966"/>
    </source>
</evidence>
<dbReference type="PANTHER" id="PTHR30352">
    <property type="entry name" value="PYRUVATE FORMATE-LYASE-ACTIVATING ENZYME"/>
    <property type="match status" value="1"/>
</dbReference>
<keyword evidence="5" id="KW-0408">Iron</keyword>
<dbReference type="InterPro" id="IPR058240">
    <property type="entry name" value="rSAM_sf"/>
</dbReference>
<dbReference type="InterPro" id="IPR034457">
    <property type="entry name" value="Organic_radical-activating"/>
</dbReference>
<dbReference type="SUPFAM" id="SSF102114">
    <property type="entry name" value="Radical SAM enzymes"/>
    <property type="match status" value="1"/>
</dbReference>
<keyword evidence="4" id="KW-0479">Metal-binding</keyword>
<dbReference type="GO" id="GO:0046872">
    <property type="term" value="F:metal ion binding"/>
    <property type="evidence" value="ECO:0007669"/>
    <property type="project" value="UniProtKB-KW"/>
</dbReference>
<keyword evidence="8" id="KW-0670">Pyruvate</keyword>
<dbReference type="GO" id="GO:0051539">
    <property type="term" value="F:4 iron, 4 sulfur cluster binding"/>
    <property type="evidence" value="ECO:0007669"/>
    <property type="project" value="UniProtKB-KW"/>
</dbReference>
<proteinExistence type="predicted"/>
<evidence type="ECO:0000256" key="5">
    <source>
        <dbReference type="ARBA" id="ARBA00023004"/>
    </source>
</evidence>
<keyword evidence="2" id="KW-0004">4Fe-4S</keyword>
<evidence type="ECO:0000313" key="8">
    <source>
        <dbReference type="EMBL" id="EHM43037.1"/>
    </source>
</evidence>
<evidence type="ECO:0000313" key="9">
    <source>
        <dbReference type="Proteomes" id="UP000005481"/>
    </source>
</evidence>
<dbReference type="InterPro" id="IPR007197">
    <property type="entry name" value="rSAM"/>
</dbReference>
<feature type="domain" description="Radical SAM core" evidence="7">
    <location>
        <begin position="1"/>
        <end position="206"/>
    </location>
</feature>
<sequence>MTVCLTGARRNSLYEITVEEAVSALEPQRIFFEQSGGGVTYSGGECTQQAKFLCDLSQTMYDLGISQTMETSGYFELDRIRPVLERVDLLFIDIKMMDRERHKYYTGVDNTLILKNIRTLGAEEKQIVIRIPLIMGVNGDDENVKNTAAFVKRYLPYPKIELLPYHEYGKDKYRQLGLVYENTGFRTPSAEELEKCENIIRSQGVEMISYK</sequence>
<evidence type="ECO:0000256" key="4">
    <source>
        <dbReference type="ARBA" id="ARBA00022723"/>
    </source>
</evidence>
<keyword evidence="3" id="KW-0949">S-adenosyl-L-methionine</keyword>
<reference evidence="8 9" key="1">
    <citation type="submission" date="2011-08" db="EMBL/GenBank/DDBJ databases">
        <authorList>
            <person name="Weinstock G."/>
            <person name="Sodergren E."/>
            <person name="Clifton S."/>
            <person name="Fulton L."/>
            <person name="Fulton B."/>
            <person name="Courtney L."/>
            <person name="Fronick C."/>
            <person name="Harrison M."/>
            <person name="Strong C."/>
            <person name="Farmer C."/>
            <person name="Delahaunty K."/>
            <person name="Markovic C."/>
            <person name="Hall O."/>
            <person name="Minx P."/>
            <person name="Tomlinson C."/>
            <person name="Mitreva M."/>
            <person name="Hou S."/>
            <person name="Chen J."/>
            <person name="Wollam A."/>
            <person name="Pepin K.H."/>
            <person name="Johnson M."/>
            <person name="Bhonagiri V."/>
            <person name="Zhang X."/>
            <person name="Suruliraj S."/>
            <person name="Warren W."/>
            <person name="Chinwalla A."/>
            <person name="Mardis E.R."/>
            <person name="Wilson R.K."/>
        </authorList>
    </citation>
    <scope>NUCLEOTIDE SEQUENCE [LARGE SCALE GENOMIC DNA]</scope>
    <source>
        <strain evidence="8 9">F0357</strain>
    </source>
</reference>
<accession>G9YFM3</accession>
<organism evidence="8 9">
    <name type="scientific">Anaeroglobus geminatus F0357</name>
    <dbReference type="NCBI Taxonomy" id="861450"/>
    <lineage>
        <taxon>Bacteria</taxon>
        <taxon>Bacillati</taxon>
        <taxon>Bacillota</taxon>
        <taxon>Negativicutes</taxon>
        <taxon>Veillonellales</taxon>
        <taxon>Veillonellaceae</taxon>
        <taxon>Anaeroglobus</taxon>
    </lineage>
</organism>
<dbReference type="Proteomes" id="UP000005481">
    <property type="component" value="Unassembled WGS sequence"/>
</dbReference>
<dbReference type="Gene3D" id="3.80.30.10">
    <property type="entry name" value="pyruvate-formate lyase- activating enzyme"/>
    <property type="match status" value="1"/>
</dbReference>
<gene>
    <name evidence="8" type="ORF">HMPREF0080_00435</name>
</gene>
<evidence type="ECO:0000256" key="6">
    <source>
        <dbReference type="ARBA" id="ARBA00023014"/>
    </source>
</evidence>
<keyword evidence="9" id="KW-1185">Reference proteome</keyword>
<name>G9YFM3_9FIRM</name>
<dbReference type="NCBIfam" id="TIGR02494">
    <property type="entry name" value="PFLE_PFLC"/>
    <property type="match status" value="1"/>
</dbReference>
<evidence type="ECO:0000259" key="7">
    <source>
        <dbReference type="PROSITE" id="PS51918"/>
    </source>
</evidence>
<keyword evidence="8" id="KW-0456">Lyase</keyword>
<dbReference type="eggNOG" id="COG1180">
    <property type="taxonomic scope" value="Bacteria"/>
</dbReference>
<keyword evidence="6" id="KW-0411">Iron-sulfur</keyword>
<evidence type="ECO:0000256" key="2">
    <source>
        <dbReference type="ARBA" id="ARBA00022485"/>
    </source>
</evidence>
<dbReference type="PANTHER" id="PTHR30352:SF4">
    <property type="entry name" value="PYRUVATE FORMATE-LYASE 2-ACTIVATING ENZYME"/>
    <property type="match status" value="1"/>
</dbReference>
<dbReference type="EMBL" id="AGCJ01000013">
    <property type="protein sequence ID" value="EHM43037.1"/>
    <property type="molecule type" value="Genomic_DNA"/>
</dbReference>
<dbReference type="HOGENOM" id="CLU_058969_2_0_9"/>
<dbReference type="PROSITE" id="PS51918">
    <property type="entry name" value="RADICAL_SAM"/>
    <property type="match status" value="1"/>
</dbReference>